<dbReference type="HAMAP" id="MF_00050">
    <property type="entry name" value="EF_Ts"/>
    <property type="match status" value="1"/>
</dbReference>
<evidence type="ECO:0000256" key="3">
    <source>
        <dbReference type="ARBA" id="ARBA00022768"/>
    </source>
</evidence>
<evidence type="ECO:0000256" key="7">
    <source>
        <dbReference type="SAM" id="Coils"/>
    </source>
</evidence>
<comment type="subcellular location">
    <subcellularLocation>
        <location evidence="1">Cytoplasm</location>
    </subcellularLocation>
    <subcellularLocation>
        <location evidence="5">Mitochondrion</location>
    </subcellularLocation>
</comment>
<evidence type="ECO:0000259" key="9">
    <source>
        <dbReference type="Pfam" id="PF00889"/>
    </source>
</evidence>
<name>A0A9N8DI90_9STRA</name>
<evidence type="ECO:0000313" key="10">
    <source>
        <dbReference type="EMBL" id="CAB9502395.1"/>
    </source>
</evidence>
<dbReference type="Gene3D" id="1.10.286.20">
    <property type="match status" value="1"/>
</dbReference>
<evidence type="ECO:0000313" key="11">
    <source>
        <dbReference type="Proteomes" id="UP001153069"/>
    </source>
</evidence>
<dbReference type="FunFam" id="3.30.479.20:FF:000001">
    <property type="entry name" value="Elongation factor Ts"/>
    <property type="match status" value="1"/>
</dbReference>
<keyword evidence="4 5" id="KW-0648">Protein biosynthesis</keyword>
<gene>
    <name evidence="10" type="ORF">SEMRO_135_G063790.1</name>
</gene>
<feature type="domain" description="Translation elongation factor EFTs/EF1B dimerisation" evidence="9">
    <location>
        <begin position="308"/>
        <end position="499"/>
    </location>
</feature>
<dbReference type="SUPFAM" id="SSF46934">
    <property type="entry name" value="UBA-like"/>
    <property type="match status" value="1"/>
</dbReference>
<proteinExistence type="inferred from homology"/>
<feature type="compositionally biased region" description="Low complexity" evidence="8">
    <location>
        <begin position="131"/>
        <end position="140"/>
    </location>
</feature>
<dbReference type="PROSITE" id="PS01127">
    <property type="entry name" value="EF_TS_2"/>
    <property type="match status" value="1"/>
</dbReference>
<dbReference type="GO" id="GO:0005739">
    <property type="term" value="C:mitochondrion"/>
    <property type="evidence" value="ECO:0007669"/>
    <property type="project" value="UniProtKB-SubCell"/>
</dbReference>
<evidence type="ECO:0000256" key="1">
    <source>
        <dbReference type="ARBA" id="ARBA00004496"/>
    </source>
</evidence>
<dbReference type="InterPro" id="IPR014039">
    <property type="entry name" value="Transl_elong_EFTs/EF1B_dimer"/>
</dbReference>
<keyword evidence="3 5" id="KW-0251">Elongation factor</keyword>
<feature type="compositionally biased region" description="Low complexity" evidence="8">
    <location>
        <begin position="225"/>
        <end position="236"/>
    </location>
</feature>
<accession>A0A9N8DI90</accession>
<dbReference type="AlphaFoldDB" id="A0A9N8DI90"/>
<protein>
    <recommendedName>
        <fullName evidence="5">Elongation factor Ts, mitochondrial</fullName>
        <shortName evidence="5">EF-Ts</shortName>
        <shortName evidence="5">EF-TsMt</shortName>
    </recommendedName>
</protein>
<dbReference type="InterPro" id="IPR009060">
    <property type="entry name" value="UBA-like_sf"/>
</dbReference>
<dbReference type="InterPro" id="IPR001816">
    <property type="entry name" value="Transl_elong_EFTs/EF1B"/>
</dbReference>
<dbReference type="SUPFAM" id="SSF54713">
    <property type="entry name" value="Elongation factor Ts (EF-Ts), dimerisation domain"/>
    <property type="match status" value="2"/>
</dbReference>
<dbReference type="PANTHER" id="PTHR11741">
    <property type="entry name" value="ELONGATION FACTOR TS"/>
    <property type="match status" value="1"/>
</dbReference>
<dbReference type="FunFam" id="1.10.8.10:FF:000001">
    <property type="entry name" value="Elongation factor Ts"/>
    <property type="match status" value="1"/>
</dbReference>
<dbReference type="Gene3D" id="1.10.8.10">
    <property type="entry name" value="DNA helicase RuvA subunit, C-terminal domain"/>
    <property type="match status" value="1"/>
</dbReference>
<dbReference type="NCBIfam" id="TIGR00116">
    <property type="entry name" value="tsf"/>
    <property type="match status" value="1"/>
</dbReference>
<dbReference type="CDD" id="cd14275">
    <property type="entry name" value="UBA_EF-Ts"/>
    <property type="match status" value="1"/>
</dbReference>
<comment type="similarity">
    <text evidence="2 5 6">Belongs to the EF-Ts family.</text>
</comment>
<evidence type="ECO:0000256" key="8">
    <source>
        <dbReference type="SAM" id="MobiDB-lite"/>
    </source>
</evidence>
<keyword evidence="7" id="KW-0175">Coiled coil</keyword>
<dbReference type="OrthoDB" id="277235at2759"/>
<keyword evidence="11" id="KW-1185">Reference proteome</keyword>
<dbReference type="PROSITE" id="PS01126">
    <property type="entry name" value="EF_TS_1"/>
    <property type="match status" value="1"/>
</dbReference>
<dbReference type="FunFam" id="1.10.286.20:FF:000001">
    <property type="entry name" value="Elongation factor Ts"/>
    <property type="match status" value="1"/>
</dbReference>
<evidence type="ECO:0000256" key="5">
    <source>
        <dbReference type="HAMAP-Rule" id="MF_03135"/>
    </source>
</evidence>
<keyword evidence="5" id="KW-0496">Mitochondrion</keyword>
<feature type="coiled-coil region" evidence="7">
    <location>
        <begin position="330"/>
        <end position="357"/>
    </location>
</feature>
<dbReference type="EMBL" id="CAICTM010000134">
    <property type="protein sequence ID" value="CAB9502395.1"/>
    <property type="molecule type" value="Genomic_DNA"/>
</dbReference>
<evidence type="ECO:0000256" key="6">
    <source>
        <dbReference type="RuleBase" id="RU000642"/>
    </source>
</evidence>
<evidence type="ECO:0000256" key="4">
    <source>
        <dbReference type="ARBA" id="ARBA00022917"/>
    </source>
</evidence>
<sequence>MTTLNPSMHQQGPFLESLLSGHQRLMEIIMRVIPAALCLVLCGGADGFVTKAPFGLKTSALQMAATSEKEVRDAINQINAGNFEQTLSEIEPFLRDEADAKFYGKAKLRLSDKAWHAGLTIPENFAKASSPAPAAEPTPVVEEEVQEPEPVAEVEEPAPVAEEAAPEPVAEEATPEPVAEEATPEEATPEPVAEEAAPEPVAEEATPEPVAEEATPEPVAEEAAPEPVAEEAAPAAEPKKITPALIKELRMLTGAGMMDCKKALTETDGDVDQAIENMRKSGALKAAKKATKVAAEGQIIIKAGDGTAAMVEVNCQTDFVAKDETFLAFANEVTQTAADSKSSLEELQQQFEEKRVALVAKIGENINIRRVQYVEGGKVATYLHNGGKIGVVVTGDGEEDVLKNMCMHVCASSPQFLTPDEVPSEVVEKERQVQIDIAMNEGKPQDIAEKMVAGRMKKYTGEVSLTGQPFVMEPKKSVGDVLKEKGASVTGFVRLEVGEGIEKKEEVSFADEVAAMAAGN</sequence>
<dbReference type="InterPro" id="IPR036402">
    <property type="entry name" value="EF-Ts_dimer_sf"/>
</dbReference>
<feature type="compositionally biased region" description="Low complexity" evidence="8">
    <location>
        <begin position="157"/>
        <end position="168"/>
    </location>
</feature>
<organism evidence="10 11">
    <name type="scientific">Seminavis robusta</name>
    <dbReference type="NCBI Taxonomy" id="568900"/>
    <lineage>
        <taxon>Eukaryota</taxon>
        <taxon>Sar</taxon>
        <taxon>Stramenopiles</taxon>
        <taxon>Ochrophyta</taxon>
        <taxon>Bacillariophyta</taxon>
        <taxon>Bacillariophyceae</taxon>
        <taxon>Bacillariophycidae</taxon>
        <taxon>Naviculales</taxon>
        <taxon>Naviculaceae</taxon>
        <taxon>Seminavis</taxon>
    </lineage>
</organism>
<comment type="function">
    <text evidence="5 6">Associates with the EF-Tu.GDP complex and induces the exchange of GDP to GTP. It remains bound to the aminoacyl-tRNA.EF-Tu.GTP complex up to the GTP hydrolysis stage on the ribosome.</text>
</comment>
<feature type="compositionally biased region" description="Acidic residues" evidence="8">
    <location>
        <begin position="141"/>
        <end position="156"/>
    </location>
</feature>
<reference evidence="10" key="1">
    <citation type="submission" date="2020-06" db="EMBL/GenBank/DDBJ databases">
        <authorList>
            <consortium name="Plant Systems Biology data submission"/>
        </authorList>
    </citation>
    <scope>NUCLEOTIDE SEQUENCE</scope>
    <source>
        <strain evidence="10">D6</strain>
    </source>
</reference>
<dbReference type="InterPro" id="IPR018101">
    <property type="entry name" value="Transl_elong_Ts_CS"/>
</dbReference>
<comment type="caution">
    <text evidence="10">The sequence shown here is derived from an EMBL/GenBank/DDBJ whole genome shotgun (WGS) entry which is preliminary data.</text>
</comment>
<feature type="compositionally biased region" description="Acidic residues" evidence="8">
    <location>
        <begin position="169"/>
        <end position="224"/>
    </location>
</feature>
<evidence type="ECO:0000256" key="2">
    <source>
        <dbReference type="ARBA" id="ARBA00005532"/>
    </source>
</evidence>
<dbReference type="Pfam" id="PF00889">
    <property type="entry name" value="EF_TS"/>
    <property type="match status" value="1"/>
</dbReference>
<dbReference type="Proteomes" id="UP001153069">
    <property type="component" value="Unassembled WGS sequence"/>
</dbReference>
<dbReference type="GO" id="GO:0003746">
    <property type="term" value="F:translation elongation factor activity"/>
    <property type="evidence" value="ECO:0007669"/>
    <property type="project" value="UniProtKB-UniRule"/>
</dbReference>
<dbReference type="PANTHER" id="PTHR11741:SF0">
    <property type="entry name" value="ELONGATION FACTOR TS, MITOCHONDRIAL"/>
    <property type="match status" value="1"/>
</dbReference>
<feature type="region of interest" description="Disordered" evidence="8">
    <location>
        <begin position="127"/>
        <end position="237"/>
    </location>
</feature>
<dbReference type="Gene3D" id="3.30.479.20">
    <property type="entry name" value="Elongation factor Ts, dimerisation domain"/>
    <property type="match status" value="2"/>
</dbReference>